<protein>
    <recommendedName>
        <fullName evidence="1">Tc1-like transposase DDE domain-containing protein</fullName>
    </recommendedName>
</protein>
<reference evidence="2" key="1">
    <citation type="submission" date="2020-11" db="EMBL/GenBank/DDBJ databases">
        <authorList>
            <consortium name="DOE Joint Genome Institute"/>
            <person name="Ahrendt S."/>
            <person name="Riley R."/>
            <person name="Andreopoulos W."/>
            <person name="Labutti K."/>
            <person name="Pangilinan J."/>
            <person name="Ruiz-Duenas F.J."/>
            <person name="Barrasa J.M."/>
            <person name="Sanchez-Garcia M."/>
            <person name="Camarero S."/>
            <person name="Miyauchi S."/>
            <person name="Serrano A."/>
            <person name="Linde D."/>
            <person name="Babiker R."/>
            <person name="Drula E."/>
            <person name="Ayuso-Fernandez I."/>
            <person name="Pacheco R."/>
            <person name="Padilla G."/>
            <person name="Ferreira P."/>
            <person name="Barriuso J."/>
            <person name="Kellner H."/>
            <person name="Castanera R."/>
            <person name="Alfaro M."/>
            <person name="Ramirez L."/>
            <person name="Pisabarro A.G."/>
            <person name="Kuo A."/>
            <person name="Tritt A."/>
            <person name="Lipzen A."/>
            <person name="He G."/>
            <person name="Yan M."/>
            <person name="Ng V."/>
            <person name="Cullen D."/>
            <person name="Martin F."/>
            <person name="Rosso M.-N."/>
            <person name="Henrissat B."/>
            <person name="Hibbett D."/>
            <person name="Martinez A.T."/>
            <person name="Grigoriev I.V."/>
        </authorList>
    </citation>
    <scope>NUCLEOTIDE SEQUENCE</scope>
    <source>
        <strain evidence="2">CIRM-BRFM 674</strain>
    </source>
</reference>
<feature type="domain" description="Tc1-like transposase DDE" evidence="1">
    <location>
        <begin position="2"/>
        <end position="41"/>
    </location>
</feature>
<dbReference type="InterPro" id="IPR036397">
    <property type="entry name" value="RNaseH_sf"/>
</dbReference>
<dbReference type="Gene3D" id="3.30.420.10">
    <property type="entry name" value="Ribonuclease H-like superfamily/Ribonuclease H"/>
    <property type="match status" value="1"/>
</dbReference>
<accession>A0A9P5YP83</accession>
<proteinExistence type="predicted"/>
<dbReference type="Proteomes" id="UP000807469">
    <property type="component" value="Unassembled WGS sequence"/>
</dbReference>
<dbReference type="EMBL" id="MU155484">
    <property type="protein sequence ID" value="KAF9472939.1"/>
    <property type="molecule type" value="Genomic_DNA"/>
</dbReference>
<comment type="caution">
    <text evidence="2">The sequence shown here is derived from an EMBL/GenBank/DDBJ whole genome shotgun (WGS) entry which is preliminary data.</text>
</comment>
<sequence>MNWLEDKKIRLLFHPPSSPDLNPIERVWHELKHILRTLPHPPQTVNQLRAAVLNAWENLPIDDINKHIYSMPDRIAAFEVCYIWYNS</sequence>
<dbReference type="AlphaFoldDB" id="A0A9P5YP83"/>
<dbReference type="InterPro" id="IPR038717">
    <property type="entry name" value="Tc1-like_DDE_dom"/>
</dbReference>
<dbReference type="Pfam" id="PF13358">
    <property type="entry name" value="DDE_3"/>
    <property type="match status" value="1"/>
</dbReference>
<dbReference type="OrthoDB" id="2417635at2759"/>
<organism evidence="2 3">
    <name type="scientific">Pholiota conissans</name>
    <dbReference type="NCBI Taxonomy" id="109636"/>
    <lineage>
        <taxon>Eukaryota</taxon>
        <taxon>Fungi</taxon>
        <taxon>Dikarya</taxon>
        <taxon>Basidiomycota</taxon>
        <taxon>Agaricomycotina</taxon>
        <taxon>Agaricomycetes</taxon>
        <taxon>Agaricomycetidae</taxon>
        <taxon>Agaricales</taxon>
        <taxon>Agaricineae</taxon>
        <taxon>Strophariaceae</taxon>
        <taxon>Pholiota</taxon>
    </lineage>
</organism>
<evidence type="ECO:0000313" key="2">
    <source>
        <dbReference type="EMBL" id="KAF9472939.1"/>
    </source>
</evidence>
<evidence type="ECO:0000259" key="1">
    <source>
        <dbReference type="Pfam" id="PF13358"/>
    </source>
</evidence>
<name>A0A9P5YP83_9AGAR</name>
<gene>
    <name evidence="2" type="ORF">BDN70DRAFT_937804</name>
</gene>
<evidence type="ECO:0000313" key="3">
    <source>
        <dbReference type="Proteomes" id="UP000807469"/>
    </source>
</evidence>
<dbReference type="GO" id="GO:0003676">
    <property type="term" value="F:nucleic acid binding"/>
    <property type="evidence" value="ECO:0007669"/>
    <property type="project" value="InterPro"/>
</dbReference>
<keyword evidence="3" id="KW-1185">Reference proteome</keyword>